<dbReference type="RefSeq" id="WP_038353022.1">
    <property type="nucleotide sequence ID" value="NZ_CP019962.1"/>
</dbReference>
<gene>
    <name evidence="1" type="ORF">B2M23_07575</name>
</gene>
<dbReference type="KEGG" id="elim:B2M23_07575"/>
<proteinExistence type="predicted"/>
<reference evidence="2" key="1">
    <citation type="journal article" date="2017" name="Sci. Rep.">
        <title>Determination of the Genome and Primary Transcriptome of Syngas Fermenting Eubacterium limosum ATCC 8486.</title>
        <authorList>
            <person name="Song Y."/>
            <person name="Shin J."/>
            <person name="Jeong Y."/>
            <person name="Jin S."/>
            <person name="Lee J.K."/>
            <person name="Kim D.R."/>
            <person name="Kim S.C."/>
            <person name="Cho S."/>
            <person name="Cho B.K."/>
        </authorList>
    </citation>
    <scope>NUCLEOTIDE SEQUENCE [LARGE SCALE GENOMIC DNA]</scope>
    <source>
        <strain evidence="2">ATCC 8486</strain>
    </source>
</reference>
<dbReference type="EMBL" id="CP019962">
    <property type="protein sequence ID" value="ARD65405.1"/>
    <property type="molecule type" value="Genomic_DNA"/>
</dbReference>
<evidence type="ECO:0000313" key="2">
    <source>
        <dbReference type="Proteomes" id="UP000192391"/>
    </source>
</evidence>
<protein>
    <submittedName>
        <fullName evidence="1">Uncharacterized protein</fullName>
    </submittedName>
</protein>
<sequence>MVDDLLKEENLRIIPFREKKMYIVDNHQYALLVWAREALKRGIPGMLVSIDYHPDTNPPFWLHAYQKAMAIDPEREEKLVSLFQKKVLGAVNPLDLETLAEKMPLMRNDEHINTAMELGYLIDYHMINCMEKHCYATGKHYLVPEENFGILKDEMFCAAEFDLSIFNNHEPLFSILDIDLDYFMKRENFVPAPNEMTIFRALLKKADVITCARSVTYFEHLKMDNFTIDACEDALIAMIKEFIE</sequence>
<dbReference type="AlphaFoldDB" id="A0AAC9QTB3"/>
<name>A0AAC9QTB3_EUBLI</name>
<accession>A0AAC9QTB3</accession>
<dbReference type="Proteomes" id="UP000192391">
    <property type="component" value="Chromosome"/>
</dbReference>
<organism evidence="1 2">
    <name type="scientific">Eubacterium limosum</name>
    <dbReference type="NCBI Taxonomy" id="1736"/>
    <lineage>
        <taxon>Bacteria</taxon>
        <taxon>Bacillati</taxon>
        <taxon>Bacillota</taxon>
        <taxon>Clostridia</taxon>
        <taxon>Eubacteriales</taxon>
        <taxon>Eubacteriaceae</taxon>
        <taxon>Eubacterium</taxon>
    </lineage>
</organism>
<evidence type="ECO:0000313" key="1">
    <source>
        <dbReference type="EMBL" id="ARD65405.1"/>
    </source>
</evidence>